<dbReference type="EMBL" id="LAZR01044388">
    <property type="protein sequence ID" value="KKL04779.1"/>
    <property type="molecule type" value="Genomic_DNA"/>
</dbReference>
<feature type="compositionally biased region" description="Polar residues" evidence="1">
    <location>
        <begin position="1"/>
        <end position="19"/>
    </location>
</feature>
<gene>
    <name evidence="2" type="ORF">LCGC14_2612640</name>
</gene>
<name>A0A0F9A5F4_9ZZZZ</name>
<comment type="caution">
    <text evidence="2">The sequence shown here is derived from an EMBL/GenBank/DDBJ whole genome shotgun (WGS) entry which is preliminary data.</text>
</comment>
<feature type="compositionally biased region" description="Polar residues" evidence="1">
    <location>
        <begin position="30"/>
        <end position="39"/>
    </location>
</feature>
<evidence type="ECO:0000313" key="2">
    <source>
        <dbReference type="EMBL" id="KKL04779.1"/>
    </source>
</evidence>
<reference evidence="2" key="1">
    <citation type="journal article" date="2015" name="Nature">
        <title>Complex archaea that bridge the gap between prokaryotes and eukaryotes.</title>
        <authorList>
            <person name="Spang A."/>
            <person name="Saw J.H."/>
            <person name="Jorgensen S.L."/>
            <person name="Zaremba-Niedzwiedzka K."/>
            <person name="Martijn J."/>
            <person name="Lind A.E."/>
            <person name="van Eijk R."/>
            <person name="Schleper C."/>
            <person name="Guy L."/>
            <person name="Ettema T.J."/>
        </authorList>
    </citation>
    <scope>NUCLEOTIDE SEQUENCE</scope>
</reference>
<sequence length="324" mass="34780">SPYASGTVTIQNPSDSTVKASYPTAADADASTNGTSADVSLNARGQPDQDLWGKDNEDYKIIVKDSDAATVDTFTKIRMPRASRRATVTFGSTDATPTIRESETFITAGTTAITDFDNGEVGDVIQILAATSKKITHGALISLRGEVSFSMVAGDTLTLAMFNDQVWEEIGRTYAKAFTKFKTADESLTSTTLADDTHLKDWALQPNTYYRFEGYLKVNADNTSRDLEMNITTDNAFVEECYSWISVDAGNALAVDQGETSALTTAVGIIDIDGTGLVGILIKGFVLTHATSACNVDVQFANQAGTGTTTVHKGSWVSFIPYEY</sequence>
<protein>
    <submittedName>
        <fullName evidence="2">Uncharacterized protein</fullName>
    </submittedName>
</protein>
<feature type="region of interest" description="Disordered" evidence="1">
    <location>
        <begin position="1"/>
        <end position="50"/>
    </location>
</feature>
<proteinExistence type="predicted"/>
<organism evidence="2">
    <name type="scientific">marine sediment metagenome</name>
    <dbReference type="NCBI Taxonomy" id="412755"/>
    <lineage>
        <taxon>unclassified sequences</taxon>
        <taxon>metagenomes</taxon>
        <taxon>ecological metagenomes</taxon>
    </lineage>
</organism>
<accession>A0A0F9A5F4</accession>
<evidence type="ECO:0000256" key="1">
    <source>
        <dbReference type="SAM" id="MobiDB-lite"/>
    </source>
</evidence>
<feature type="non-terminal residue" evidence="2">
    <location>
        <position position="1"/>
    </location>
</feature>
<dbReference type="AlphaFoldDB" id="A0A0F9A5F4"/>